<keyword evidence="2" id="KW-1185">Reference proteome</keyword>
<dbReference type="EMBL" id="EQ973788">
    <property type="protein sequence ID" value="EEF47784.1"/>
    <property type="molecule type" value="Genomic_DNA"/>
</dbReference>
<evidence type="ECO:0000313" key="2">
    <source>
        <dbReference type="Proteomes" id="UP000008311"/>
    </source>
</evidence>
<reference evidence="2" key="1">
    <citation type="journal article" date="2010" name="Nat. Biotechnol.">
        <title>Draft genome sequence of the oilseed species Ricinus communis.</title>
        <authorList>
            <person name="Chan A.P."/>
            <person name="Crabtree J."/>
            <person name="Zhao Q."/>
            <person name="Lorenzi H."/>
            <person name="Orvis J."/>
            <person name="Puiu D."/>
            <person name="Melake-Berhan A."/>
            <person name="Jones K.M."/>
            <person name="Redman J."/>
            <person name="Chen G."/>
            <person name="Cahoon E.B."/>
            <person name="Gedil M."/>
            <person name="Stanke M."/>
            <person name="Haas B.J."/>
            <person name="Wortman J.R."/>
            <person name="Fraser-Liggett C.M."/>
            <person name="Ravel J."/>
            <person name="Rabinowicz P.D."/>
        </authorList>
    </citation>
    <scope>NUCLEOTIDE SEQUENCE [LARGE SCALE GENOMIC DNA]</scope>
    <source>
        <strain evidence="2">cv. Hale</strain>
    </source>
</reference>
<organism evidence="1 2">
    <name type="scientific">Ricinus communis</name>
    <name type="common">Castor bean</name>
    <dbReference type="NCBI Taxonomy" id="3988"/>
    <lineage>
        <taxon>Eukaryota</taxon>
        <taxon>Viridiplantae</taxon>
        <taxon>Streptophyta</taxon>
        <taxon>Embryophyta</taxon>
        <taxon>Tracheophyta</taxon>
        <taxon>Spermatophyta</taxon>
        <taxon>Magnoliopsida</taxon>
        <taxon>eudicotyledons</taxon>
        <taxon>Gunneridae</taxon>
        <taxon>Pentapetalae</taxon>
        <taxon>rosids</taxon>
        <taxon>fabids</taxon>
        <taxon>Malpighiales</taxon>
        <taxon>Euphorbiaceae</taxon>
        <taxon>Acalyphoideae</taxon>
        <taxon>Acalypheae</taxon>
        <taxon>Ricinus</taxon>
    </lineage>
</organism>
<dbReference type="Proteomes" id="UP000008311">
    <property type="component" value="Unassembled WGS sequence"/>
</dbReference>
<dbReference type="AlphaFoldDB" id="B9RLQ9"/>
<evidence type="ECO:0000313" key="1">
    <source>
        <dbReference type="EMBL" id="EEF47784.1"/>
    </source>
</evidence>
<dbReference type="InParanoid" id="B9RLQ9"/>
<name>B9RLQ9_RICCO</name>
<sequence>MESSHRIMHVHTPLSRMSINRRMLRRLLFVEILQSQYVPAMTNADYPGTFLATY</sequence>
<accession>B9RLQ9</accession>
<protein>
    <submittedName>
        <fullName evidence="1">Uncharacterized protein</fullName>
    </submittedName>
</protein>
<gene>
    <name evidence="1" type="ORF">RCOM_1470060</name>
</gene>
<proteinExistence type="predicted"/>